<keyword evidence="1" id="KW-0805">Transcription regulation</keyword>
<dbReference type="EMBL" id="FNQO01000002">
    <property type="protein sequence ID" value="SEA18808.1"/>
    <property type="molecule type" value="Genomic_DNA"/>
</dbReference>
<dbReference type="PRINTS" id="PR00038">
    <property type="entry name" value="HTHLUXR"/>
</dbReference>
<dbReference type="AlphaFoldDB" id="A0A1H3Z5M5"/>
<dbReference type="GO" id="GO:0003677">
    <property type="term" value="F:DNA binding"/>
    <property type="evidence" value="ECO:0007669"/>
    <property type="project" value="UniProtKB-KW"/>
</dbReference>
<name>A0A1H3Z5M5_9GAMM</name>
<evidence type="ECO:0000313" key="5">
    <source>
        <dbReference type="EMBL" id="SEA18808.1"/>
    </source>
</evidence>
<proteinExistence type="predicted"/>
<feature type="domain" description="HTH luxR-type" evidence="4">
    <location>
        <begin position="208"/>
        <end position="273"/>
    </location>
</feature>
<dbReference type="PANTHER" id="PTHR44688">
    <property type="entry name" value="DNA-BINDING TRANSCRIPTIONAL ACTIVATOR DEVR_DOSR"/>
    <property type="match status" value="1"/>
</dbReference>
<dbReference type="OrthoDB" id="343383at2"/>
<dbReference type="SMART" id="SM00421">
    <property type="entry name" value="HTH_LUXR"/>
    <property type="match status" value="1"/>
</dbReference>
<protein>
    <submittedName>
        <fullName evidence="5">Regulatory protein, luxR family</fullName>
    </submittedName>
</protein>
<dbReference type="PANTHER" id="PTHR44688:SF16">
    <property type="entry name" value="DNA-BINDING TRANSCRIPTIONAL ACTIVATOR DEVR_DOSR"/>
    <property type="match status" value="1"/>
</dbReference>
<organism evidence="5 6">
    <name type="scientific">Microbulbifer marinus</name>
    <dbReference type="NCBI Taxonomy" id="658218"/>
    <lineage>
        <taxon>Bacteria</taxon>
        <taxon>Pseudomonadati</taxon>
        <taxon>Pseudomonadota</taxon>
        <taxon>Gammaproteobacteria</taxon>
        <taxon>Cellvibrionales</taxon>
        <taxon>Microbulbiferaceae</taxon>
        <taxon>Microbulbifer</taxon>
    </lineage>
</organism>
<evidence type="ECO:0000256" key="3">
    <source>
        <dbReference type="ARBA" id="ARBA00023163"/>
    </source>
</evidence>
<gene>
    <name evidence="5" type="ORF">SAMN05216562_2197</name>
</gene>
<dbReference type="STRING" id="658218.SAMN05216562_2197"/>
<dbReference type="InterPro" id="IPR036388">
    <property type="entry name" value="WH-like_DNA-bd_sf"/>
</dbReference>
<sequence>MTAELSRCATWNRKAAELLLHCGRASFYQELVAAIRTLVAADNPQVWLYHRDQPPRILFYDIETQQQEVHIDLYRNGSYLLDPYYRAIFHHPNPSGVYCLTEIEPGEFAQSAYCRSYYCKLGTRDEIVFMVEVNADTALHVCLMRSHDAEAFSCSELDLLRAVEPLVRNLVLQHINQQDIASRGKPAEWYPVTRTNPGIGSSINQAFNRFGRSILSDRERAVLGLILRGYSTRYAAEKLGIAVDTLRKHRKRIYQKLDVNSQNELFSLFLNAISSFDPGSDEDPLAVYIGSAASLTE</sequence>
<accession>A0A1H3Z5M5</accession>
<keyword evidence="3" id="KW-0804">Transcription</keyword>
<evidence type="ECO:0000256" key="2">
    <source>
        <dbReference type="ARBA" id="ARBA00023125"/>
    </source>
</evidence>
<keyword evidence="2" id="KW-0238">DNA-binding</keyword>
<evidence type="ECO:0000256" key="1">
    <source>
        <dbReference type="ARBA" id="ARBA00023015"/>
    </source>
</evidence>
<evidence type="ECO:0000313" key="6">
    <source>
        <dbReference type="Proteomes" id="UP000198658"/>
    </source>
</evidence>
<dbReference type="Pfam" id="PF00196">
    <property type="entry name" value="GerE"/>
    <property type="match status" value="1"/>
</dbReference>
<dbReference type="InterPro" id="IPR000792">
    <property type="entry name" value="Tscrpt_reg_LuxR_C"/>
</dbReference>
<dbReference type="CDD" id="cd06170">
    <property type="entry name" value="LuxR_C_like"/>
    <property type="match status" value="1"/>
</dbReference>
<keyword evidence="6" id="KW-1185">Reference proteome</keyword>
<dbReference type="GO" id="GO:0006355">
    <property type="term" value="P:regulation of DNA-templated transcription"/>
    <property type="evidence" value="ECO:0007669"/>
    <property type="project" value="InterPro"/>
</dbReference>
<dbReference type="InterPro" id="IPR016032">
    <property type="entry name" value="Sig_transdc_resp-reg_C-effctor"/>
</dbReference>
<evidence type="ECO:0000259" key="4">
    <source>
        <dbReference type="PROSITE" id="PS50043"/>
    </source>
</evidence>
<dbReference type="Proteomes" id="UP000198658">
    <property type="component" value="Unassembled WGS sequence"/>
</dbReference>
<dbReference type="Gene3D" id="1.10.10.10">
    <property type="entry name" value="Winged helix-like DNA-binding domain superfamily/Winged helix DNA-binding domain"/>
    <property type="match status" value="1"/>
</dbReference>
<dbReference type="PROSITE" id="PS50043">
    <property type="entry name" value="HTH_LUXR_2"/>
    <property type="match status" value="1"/>
</dbReference>
<dbReference type="SUPFAM" id="SSF46894">
    <property type="entry name" value="C-terminal effector domain of the bipartite response regulators"/>
    <property type="match status" value="1"/>
</dbReference>
<reference evidence="6" key="1">
    <citation type="submission" date="2016-10" db="EMBL/GenBank/DDBJ databases">
        <authorList>
            <person name="Varghese N."/>
            <person name="Submissions S."/>
        </authorList>
    </citation>
    <scope>NUCLEOTIDE SEQUENCE [LARGE SCALE GENOMIC DNA]</scope>
    <source>
        <strain evidence="6">CGMCC 1.10657</strain>
    </source>
</reference>
<dbReference type="RefSeq" id="WP_091388141.1">
    <property type="nucleotide sequence ID" value="NZ_FNQO01000002.1"/>
</dbReference>